<dbReference type="Proteomes" id="UP000295252">
    <property type="component" value="Chromosome X"/>
</dbReference>
<dbReference type="PhylomeDB" id="A0A068UXJ3"/>
<dbReference type="Pfam" id="PF21737">
    <property type="entry name" value="DUF6865"/>
    <property type="match status" value="1"/>
</dbReference>
<dbReference type="AlphaFoldDB" id="A0A068UXJ3"/>
<dbReference type="InParanoid" id="A0A068UXJ3"/>
<organism evidence="1 2">
    <name type="scientific">Coffea canephora</name>
    <name type="common">Robusta coffee</name>
    <dbReference type="NCBI Taxonomy" id="49390"/>
    <lineage>
        <taxon>Eukaryota</taxon>
        <taxon>Viridiplantae</taxon>
        <taxon>Streptophyta</taxon>
        <taxon>Embryophyta</taxon>
        <taxon>Tracheophyta</taxon>
        <taxon>Spermatophyta</taxon>
        <taxon>Magnoliopsida</taxon>
        <taxon>eudicotyledons</taxon>
        <taxon>Gunneridae</taxon>
        <taxon>Pentapetalae</taxon>
        <taxon>asterids</taxon>
        <taxon>lamiids</taxon>
        <taxon>Gentianales</taxon>
        <taxon>Rubiaceae</taxon>
        <taxon>Ixoroideae</taxon>
        <taxon>Gardenieae complex</taxon>
        <taxon>Bertiereae - Coffeeae clade</taxon>
        <taxon>Coffeeae</taxon>
        <taxon>Coffea</taxon>
    </lineage>
</organism>
<dbReference type="OrthoDB" id="632588at2759"/>
<evidence type="ECO:0000313" key="1">
    <source>
        <dbReference type="EMBL" id="CDP12984.1"/>
    </source>
</evidence>
<accession>A0A068UXJ3</accession>
<dbReference type="FunCoup" id="A0A068UXJ3">
    <property type="interactions" value="4"/>
</dbReference>
<reference evidence="2" key="1">
    <citation type="journal article" date="2014" name="Science">
        <title>The coffee genome provides insight into the convergent evolution of caffeine biosynthesis.</title>
        <authorList>
            <person name="Denoeud F."/>
            <person name="Carretero-Paulet L."/>
            <person name="Dereeper A."/>
            <person name="Droc G."/>
            <person name="Guyot R."/>
            <person name="Pietrella M."/>
            <person name="Zheng C."/>
            <person name="Alberti A."/>
            <person name="Anthony F."/>
            <person name="Aprea G."/>
            <person name="Aury J.M."/>
            <person name="Bento P."/>
            <person name="Bernard M."/>
            <person name="Bocs S."/>
            <person name="Campa C."/>
            <person name="Cenci A."/>
            <person name="Combes M.C."/>
            <person name="Crouzillat D."/>
            <person name="Da Silva C."/>
            <person name="Daddiego L."/>
            <person name="De Bellis F."/>
            <person name="Dussert S."/>
            <person name="Garsmeur O."/>
            <person name="Gayraud T."/>
            <person name="Guignon V."/>
            <person name="Jahn K."/>
            <person name="Jamilloux V."/>
            <person name="Joet T."/>
            <person name="Labadie K."/>
            <person name="Lan T."/>
            <person name="Leclercq J."/>
            <person name="Lepelley M."/>
            <person name="Leroy T."/>
            <person name="Li L.T."/>
            <person name="Librado P."/>
            <person name="Lopez L."/>
            <person name="Munoz A."/>
            <person name="Noel B."/>
            <person name="Pallavicini A."/>
            <person name="Perrotta G."/>
            <person name="Poncet V."/>
            <person name="Pot D."/>
            <person name="Priyono X."/>
            <person name="Rigoreau M."/>
            <person name="Rouard M."/>
            <person name="Rozas J."/>
            <person name="Tranchant-Dubreuil C."/>
            <person name="VanBuren R."/>
            <person name="Zhang Q."/>
            <person name="Andrade A.C."/>
            <person name="Argout X."/>
            <person name="Bertrand B."/>
            <person name="de Kochko A."/>
            <person name="Graziosi G."/>
            <person name="Henry R.J."/>
            <person name="Jayarama X."/>
            <person name="Ming R."/>
            <person name="Nagai C."/>
            <person name="Rounsley S."/>
            <person name="Sankoff D."/>
            <person name="Giuliano G."/>
            <person name="Albert V.A."/>
            <person name="Wincker P."/>
            <person name="Lashermes P."/>
        </authorList>
    </citation>
    <scope>NUCLEOTIDE SEQUENCE [LARGE SCALE GENOMIC DNA]</scope>
    <source>
        <strain evidence="2">cv. DH200-94</strain>
    </source>
</reference>
<name>A0A068UXJ3_COFCA</name>
<dbReference type="OMA" id="HHEISYD"/>
<dbReference type="Gramene" id="CDP12984">
    <property type="protein sequence ID" value="CDP12984"/>
    <property type="gene ID" value="GSCOC_T00037704001"/>
</dbReference>
<dbReference type="PANTHER" id="PTHR35282">
    <property type="entry name" value="F5D14.24 PROTEIN"/>
    <property type="match status" value="1"/>
</dbReference>
<proteinExistence type="predicted"/>
<protein>
    <submittedName>
        <fullName evidence="1">Uncharacterized protein</fullName>
    </submittedName>
</protein>
<gene>
    <name evidence="1" type="ORF">GSCOC_T00037704001</name>
</gene>
<keyword evidence="2" id="KW-1185">Reference proteome</keyword>
<dbReference type="EMBL" id="HG739156">
    <property type="protein sequence ID" value="CDP12984.1"/>
    <property type="molecule type" value="Genomic_DNA"/>
</dbReference>
<evidence type="ECO:0000313" key="2">
    <source>
        <dbReference type="Proteomes" id="UP000295252"/>
    </source>
</evidence>
<sequence>MDPSALEKEASLEVARESLIAISYSVPDTILSSVVVETLNTGHQVVATNSDGADKFRSKLISISDLRSPDIGIIRCNGHHEISYDHM</sequence>
<dbReference type="PANTHER" id="PTHR35282:SF2">
    <property type="entry name" value="F5D14.24 PROTEIN"/>
    <property type="match status" value="1"/>
</dbReference>
<dbReference type="InterPro" id="IPR049198">
    <property type="entry name" value="DUF6865"/>
</dbReference>